<keyword evidence="3" id="KW-1185">Reference proteome</keyword>
<sequence>MARKEPSLLAKGKAKIQQLPTRFSLRFAALRARQPTEKAGPSNTAPAIPDPIIISSDSEEEDLEMDPEGEDPEIDSDLEDEEIAEVANFQQGDNEYDEYFSDYFELAPPPSPDSSDESLPPTDD</sequence>
<gene>
    <name evidence="2" type="ORF">PIB30_049931</name>
</gene>
<evidence type="ECO:0000256" key="1">
    <source>
        <dbReference type="SAM" id="MobiDB-lite"/>
    </source>
</evidence>
<name>A0ABU6RHH7_9FABA</name>
<organism evidence="2 3">
    <name type="scientific">Stylosanthes scabra</name>
    <dbReference type="NCBI Taxonomy" id="79078"/>
    <lineage>
        <taxon>Eukaryota</taxon>
        <taxon>Viridiplantae</taxon>
        <taxon>Streptophyta</taxon>
        <taxon>Embryophyta</taxon>
        <taxon>Tracheophyta</taxon>
        <taxon>Spermatophyta</taxon>
        <taxon>Magnoliopsida</taxon>
        <taxon>eudicotyledons</taxon>
        <taxon>Gunneridae</taxon>
        <taxon>Pentapetalae</taxon>
        <taxon>rosids</taxon>
        <taxon>fabids</taxon>
        <taxon>Fabales</taxon>
        <taxon>Fabaceae</taxon>
        <taxon>Papilionoideae</taxon>
        <taxon>50 kb inversion clade</taxon>
        <taxon>dalbergioids sensu lato</taxon>
        <taxon>Dalbergieae</taxon>
        <taxon>Pterocarpus clade</taxon>
        <taxon>Stylosanthes</taxon>
    </lineage>
</organism>
<feature type="region of interest" description="Disordered" evidence="1">
    <location>
        <begin position="30"/>
        <end position="124"/>
    </location>
</feature>
<dbReference type="EMBL" id="JASCZI010030547">
    <property type="protein sequence ID" value="MED6123517.1"/>
    <property type="molecule type" value="Genomic_DNA"/>
</dbReference>
<proteinExistence type="predicted"/>
<evidence type="ECO:0000313" key="3">
    <source>
        <dbReference type="Proteomes" id="UP001341840"/>
    </source>
</evidence>
<dbReference type="Proteomes" id="UP001341840">
    <property type="component" value="Unassembled WGS sequence"/>
</dbReference>
<comment type="caution">
    <text evidence="2">The sequence shown here is derived from an EMBL/GenBank/DDBJ whole genome shotgun (WGS) entry which is preliminary data.</text>
</comment>
<protein>
    <submittedName>
        <fullName evidence="2">Uncharacterized protein</fullName>
    </submittedName>
</protein>
<feature type="compositionally biased region" description="Acidic residues" evidence="1">
    <location>
        <begin position="57"/>
        <end position="84"/>
    </location>
</feature>
<accession>A0ABU6RHH7</accession>
<evidence type="ECO:0000313" key="2">
    <source>
        <dbReference type="EMBL" id="MED6123517.1"/>
    </source>
</evidence>
<reference evidence="2 3" key="1">
    <citation type="journal article" date="2023" name="Plants (Basel)">
        <title>Bridging the Gap: Combining Genomics and Transcriptomics Approaches to Understand Stylosanthes scabra, an Orphan Legume from the Brazilian Caatinga.</title>
        <authorList>
            <person name="Ferreira-Neto J.R.C."/>
            <person name="da Silva M.D."/>
            <person name="Binneck E."/>
            <person name="de Melo N.F."/>
            <person name="da Silva R.H."/>
            <person name="de Melo A.L.T.M."/>
            <person name="Pandolfi V."/>
            <person name="Bustamante F.O."/>
            <person name="Brasileiro-Vidal A.C."/>
            <person name="Benko-Iseppon A.M."/>
        </authorList>
    </citation>
    <scope>NUCLEOTIDE SEQUENCE [LARGE SCALE GENOMIC DNA]</scope>
    <source>
        <tissue evidence="2">Leaves</tissue>
    </source>
</reference>